<gene>
    <name evidence="5" type="primary">lptB</name>
    <name evidence="5" type="ORF">ENX07_06115</name>
</gene>
<dbReference type="NCBIfam" id="TIGR04406">
    <property type="entry name" value="LPS_export_lptB"/>
    <property type="match status" value="1"/>
</dbReference>
<dbReference type="PANTHER" id="PTHR45772">
    <property type="entry name" value="CONSERVED COMPONENT OF ABC TRANSPORTER FOR NATURAL AMINO ACIDS-RELATED"/>
    <property type="match status" value="1"/>
</dbReference>
<evidence type="ECO:0000256" key="1">
    <source>
        <dbReference type="ARBA" id="ARBA00022448"/>
    </source>
</evidence>
<accession>A0A7C3UQ12</accession>
<dbReference type="PANTHER" id="PTHR45772:SF10">
    <property type="entry name" value="LIPOPOLYSACCHARIDE EXPORT SYSTEM ATP-BINDING PROTEIN LPTB"/>
    <property type="match status" value="1"/>
</dbReference>
<name>A0A7C3UQ12_UNCW3</name>
<dbReference type="Gene3D" id="3.40.50.300">
    <property type="entry name" value="P-loop containing nucleotide triphosphate hydrolases"/>
    <property type="match status" value="1"/>
</dbReference>
<dbReference type="Pfam" id="PF00005">
    <property type="entry name" value="ABC_tran"/>
    <property type="match status" value="1"/>
</dbReference>
<dbReference type="InterPro" id="IPR003439">
    <property type="entry name" value="ABC_transporter-like_ATP-bd"/>
</dbReference>
<keyword evidence="1" id="KW-0813">Transport</keyword>
<dbReference type="PROSITE" id="PS50893">
    <property type="entry name" value="ABC_TRANSPORTER_2"/>
    <property type="match status" value="1"/>
</dbReference>
<evidence type="ECO:0000256" key="3">
    <source>
        <dbReference type="ARBA" id="ARBA00022840"/>
    </source>
</evidence>
<dbReference type="SUPFAM" id="SSF52540">
    <property type="entry name" value="P-loop containing nucleoside triphosphate hydrolases"/>
    <property type="match status" value="1"/>
</dbReference>
<proteinExistence type="predicted"/>
<dbReference type="GO" id="GO:0055085">
    <property type="term" value="P:transmembrane transport"/>
    <property type="evidence" value="ECO:0007669"/>
    <property type="project" value="InterPro"/>
</dbReference>
<dbReference type="InterPro" id="IPR051120">
    <property type="entry name" value="ABC_AA/LPS_Transport"/>
</dbReference>
<dbReference type="InterPro" id="IPR030921">
    <property type="entry name" value="LPS_export_LptB"/>
</dbReference>
<feature type="domain" description="ABC transporter" evidence="4">
    <location>
        <begin position="1"/>
        <end position="230"/>
    </location>
</feature>
<dbReference type="GO" id="GO:0016887">
    <property type="term" value="F:ATP hydrolysis activity"/>
    <property type="evidence" value="ECO:0007669"/>
    <property type="project" value="InterPro"/>
</dbReference>
<dbReference type="InterPro" id="IPR017871">
    <property type="entry name" value="ABC_transporter-like_CS"/>
</dbReference>
<organism evidence="5">
    <name type="scientific">candidate division WOR-3 bacterium</name>
    <dbReference type="NCBI Taxonomy" id="2052148"/>
    <lineage>
        <taxon>Bacteria</taxon>
        <taxon>Bacteria division WOR-3</taxon>
    </lineage>
</organism>
<protein>
    <submittedName>
        <fullName evidence="5">LPS export ABC transporter ATP-binding protein</fullName>
    </submittedName>
</protein>
<evidence type="ECO:0000313" key="5">
    <source>
        <dbReference type="EMBL" id="HGE99625.1"/>
    </source>
</evidence>
<sequence>MTLSKRYGRRWVVQDVTIEVRRGEVVGLLGPNGAGKTTTFQMVIGFEKPDKGKIILDDQDITNLPVYQRARLGIGYLPQEGSIFKKLTVAENILCILELAGIQPEERGEILTNLCEKLGIKHLAHQRGDTLSGGERRRAELARALATKPKFLLLDEPFTGIDPIVRQEIQRIIRNLAEEGLGILITDHSVRETLEITDRAYLIYDSKVLFAGTPEELTQNESCRQLYLGERFWL</sequence>
<evidence type="ECO:0000259" key="4">
    <source>
        <dbReference type="PROSITE" id="PS50893"/>
    </source>
</evidence>
<dbReference type="GO" id="GO:0005524">
    <property type="term" value="F:ATP binding"/>
    <property type="evidence" value="ECO:0007669"/>
    <property type="project" value="UniProtKB-KW"/>
</dbReference>
<dbReference type="CDD" id="cd03218">
    <property type="entry name" value="ABC_YhbG"/>
    <property type="match status" value="1"/>
</dbReference>
<dbReference type="InterPro" id="IPR003593">
    <property type="entry name" value="AAA+_ATPase"/>
</dbReference>
<dbReference type="PROSITE" id="PS00211">
    <property type="entry name" value="ABC_TRANSPORTER_1"/>
    <property type="match status" value="1"/>
</dbReference>
<dbReference type="SMART" id="SM00382">
    <property type="entry name" value="AAA"/>
    <property type="match status" value="1"/>
</dbReference>
<dbReference type="AlphaFoldDB" id="A0A7C3UQ12"/>
<evidence type="ECO:0000256" key="2">
    <source>
        <dbReference type="ARBA" id="ARBA00022741"/>
    </source>
</evidence>
<keyword evidence="2" id="KW-0547">Nucleotide-binding</keyword>
<dbReference type="InterPro" id="IPR027417">
    <property type="entry name" value="P-loop_NTPase"/>
</dbReference>
<keyword evidence="3 5" id="KW-0067">ATP-binding</keyword>
<dbReference type="EMBL" id="DTMQ01000040">
    <property type="protein sequence ID" value="HGE99625.1"/>
    <property type="molecule type" value="Genomic_DNA"/>
</dbReference>
<dbReference type="GO" id="GO:0043190">
    <property type="term" value="C:ATP-binding cassette (ABC) transporter complex"/>
    <property type="evidence" value="ECO:0007669"/>
    <property type="project" value="InterPro"/>
</dbReference>
<reference evidence="5" key="1">
    <citation type="journal article" date="2020" name="mSystems">
        <title>Genome- and Community-Level Interaction Insights into Carbon Utilization and Element Cycling Functions of Hydrothermarchaeota in Hydrothermal Sediment.</title>
        <authorList>
            <person name="Zhou Z."/>
            <person name="Liu Y."/>
            <person name="Xu W."/>
            <person name="Pan J."/>
            <person name="Luo Z.H."/>
            <person name="Li M."/>
        </authorList>
    </citation>
    <scope>NUCLEOTIDE SEQUENCE [LARGE SCALE GENOMIC DNA]</scope>
    <source>
        <strain evidence="5">SpSt-906</strain>
    </source>
</reference>
<comment type="caution">
    <text evidence="5">The sequence shown here is derived from an EMBL/GenBank/DDBJ whole genome shotgun (WGS) entry which is preliminary data.</text>
</comment>